<proteinExistence type="inferred from homology"/>
<dbReference type="EMBL" id="CAUYUJ010010979">
    <property type="protein sequence ID" value="CAK0830652.1"/>
    <property type="molecule type" value="Genomic_DNA"/>
</dbReference>
<dbReference type="PANTHER" id="PTHR46532:SF4">
    <property type="entry name" value="AAA+ ATPASE DOMAIN-CONTAINING PROTEIN"/>
    <property type="match status" value="1"/>
</dbReference>
<name>A0ABN9SF22_9DINO</name>
<comment type="similarity">
    <text evidence="1">Belongs to the dynein heavy chain family.</text>
</comment>
<protein>
    <recommendedName>
        <fullName evidence="4">Dynein heavy chain tail domain-containing protein</fullName>
    </recommendedName>
</protein>
<sequence length="356" mass="40121">MAQKLREGHGLEIESAVNDMLGTIVAFEISPHVLGVTESEIIKVKAHYNWSMYQALLNATKQSLRAMKLRLSSHDRRGRGGLPPAFFEVDLELEPLGVRMVPSVEDIQDAINRGANAVLKCSKLIEAWDTVTIPKNVQLLLNPNLPPVKGTGSQGLFYDRIAKDREILKVVLLLTGSIQSAKSQCSQYLEKFSEYQWCWSSNIQDDYRKFKDSGPSLDEFEAKLRYFVQVEEQVDRIGGQSQISALMLLTGNLSRSLKELAVKWKESYAGQLHKEAFSKLEGVSEIVKSTRKRLLREVGDSDIDALADVMTTLQDVRAKTSEIELEFTPIEHMYRILDEHLPHLMDKDSDRAACGI</sequence>
<organism evidence="2 3">
    <name type="scientific">Prorocentrum cordatum</name>
    <dbReference type="NCBI Taxonomy" id="2364126"/>
    <lineage>
        <taxon>Eukaryota</taxon>
        <taxon>Sar</taxon>
        <taxon>Alveolata</taxon>
        <taxon>Dinophyceae</taxon>
        <taxon>Prorocentrales</taxon>
        <taxon>Prorocentraceae</taxon>
        <taxon>Prorocentrum</taxon>
    </lineage>
</organism>
<evidence type="ECO:0008006" key="4">
    <source>
        <dbReference type="Google" id="ProtNLM"/>
    </source>
</evidence>
<dbReference type="InterPro" id="IPR026983">
    <property type="entry name" value="DHC"/>
</dbReference>
<gene>
    <name evidence="2" type="ORF">PCOR1329_LOCUS29234</name>
</gene>
<dbReference type="PANTHER" id="PTHR46532">
    <property type="entry name" value="MALE FERTILITY FACTOR KL5"/>
    <property type="match status" value="1"/>
</dbReference>
<dbReference type="Proteomes" id="UP001189429">
    <property type="component" value="Unassembled WGS sequence"/>
</dbReference>
<reference evidence="2" key="1">
    <citation type="submission" date="2023-10" db="EMBL/GenBank/DDBJ databases">
        <authorList>
            <person name="Chen Y."/>
            <person name="Shah S."/>
            <person name="Dougan E. K."/>
            <person name="Thang M."/>
            <person name="Chan C."/>
        </authorList>
    </citation>
    <scope>NUCLEOTIDE SEQUENCE [LARGE SCALE GENOMIC DNA]</scope>
</reference>
<evidence type="ECO:0000256" key="1">
    <source>
        <dbReference type="ARBA" id="ARBA00008887"/>
    </source>
</evidence>
<evidence type="ECO:0000313" key="2">
    <source>
        <dbReference type="EMBL" id="CAK0830652.1"/>
    </source>
</evidence>
<comment type="caution">
    <text evidence="2">The sequence shown here is derived from an EMBL/GenBank/DDBJ whole genome shotgun (WGS) entry which is preliminary data.</text>
</comment>
<evidence type="ECO:0000313" key="3">
    <source>
        <dbReference type="Proteomes" id="UP001189429"/>
    </source>
</evidence>
<accession>A0ABN9SF22</accession>
<keyword evidence="3" id="KW-1185">Reference proteome</keyword>